<proteinExistence type="predicted"/>
<organism evidence="2 3">
    <name type="scientific">Amblyomma americanum</name>
    <name type="common">Lone star tick</name>
    <dbReference type="NCBI Taxonomy" id="6943"/>
    <lineage>
        <taxon>Eukaryota</taxon>
        <taxon>Metazoa</taxon>
        <taxon>Ecdysozoa</taxon>
        <taxon>Arthropoda</taxon>
        <taxon>Chelicerata</taxon>
        <taxon>Arachnida</taxon>
        <taxon>Acari</taxon>
        <taxon>Parasitiformes</taxon>
        <taxon>Ixodida</taxon>
        <taxon>Ixodoidea</taxon>
        <taxon>Ixodidae</taxon>
        <taxon>Amblyomminae</taxon>
        <taxon>Amblyomma</taxon>
    </lineage>
</organism>
<dbReference type="AlphaFoldDB" id="A0AAQ4ED72"/>
<gene>
    <name evidence="2" type="ORF">V5799_024131</name>
</gene>
<keyword evidence="3" id="KW-1185">Reference proteome</keyword>
<sequence>MQMSLENVDSLPWLLLWPRESSLRTGEAHHCVRRYLFRASRGLEPADPALEGATEPASALLRQAMPAGLPRARQRWRSHRQEAVAPAVLADRRATATTTAPSLGDRSDAAQPRQGGELVC</sequence>
<dbReference type="Proteomes" id="UP001321473">
    <property type="component" value="Unassembled WGS sequence"/>
</dbReference>
<feature type="region of interest" description="Disordered" evidence="1">
    <location>
        <begin position="71"/>
        <end position="120"/>
    </location>
</feature>
<accession>A0AAQ4ED72</accession>
<dbReference type="EMBL" id="JARKHS020018034">
    <property type="protein sequence ID" value="KAK8772624.1"/>
    <property type="molecule type" value="Genomic_DNA"/>
</dbReference>
<evidence type="ECO:0000313" key="2">
    <source>
        <dbReference type="EMBL" id="KAK8772624.1"/>
    </source>
</evidence>
<protein>
    <submittedName>
        <fullName evidence="2">Uncharacterized protein</fullName>
    </submittedName>
</protein>
<comment type="caution">
    <text evidence="2">The sequence shown here is derived from an EMBL/GenBank/DDBJ whole genome shotgun (WGS) entry which is preliminary data.</text>
</comment>
<evidence type="ECO:0000313" key="3">
    <source>
        <dbReference type="Proteomes" id="UP001321473"/>
    </source>
</evidence>
<evidence type="ECO:0000256" key="1">
    <source>
        <dbReference type="SAM" id="MobiDB-lite"/>
    </source>
</evidence>
<name>A0AAQ4ED72_AMBAM</name>
<reference evidence="2 3" key="1">
    <citation type="journal article" date="2023" name="Arcadia Sci">
        <title>De novo assembly of a long-read Amblyomma americanum tick genome.</title>
        <authorList>
            <person name="Chou S."/>
            <person name="Poskanzer K.E."/>
            <person name="Rollins M."/>
            <person name="Thuy-Boun P.S."/>
        </authorList>
    </citation>
    <scope>NUCLEOTIDE SEQUENCE [LARGE SCALE GENOMIC DNA]</scope>
    <source>
        <strain evidence="2">F_SG_1</strain>
        <tissue evidence="2">Salivary glands</tissue>
    </source>
</reference>